<protein>
    <submittedName>
        <fullName evidence="1">Uncharacterized protein</fullName>
    </submittedName>
</protein>
<gene>
    <name evidence="1" type="ORF">DM82_2284</name>
</gene>
<accession>A0AAI8B546</accession>
<dbReference type="EMBL" id="CP008726">
    <property type="protein sequence ID" value="AIO65848.1"/>
    <property type="molecule type" value="Genomic_DNA"/>
</dbReference>
<keyword evidence="2" id="KW-1185">Reference proteome</keyword>
<evidence type="ECO:0000313" key="1">
    <source>
        <dbReference type="EMBL" id="AIO65848.1"/>
    </source>
</evidence>
<evidence type="ECO:0000313" key="2">
    <source>
        <dbReference type="Proteomes" id="UP000029424"/>
    </source>
</evidence>
<dbReference type="AlphaFoldDB" id="A0AAI8B546"/>
<dbReference type="KEGG" id="bok:DM82_2284"/>
<dbReference type="RefSeq" id="WP_144444673.1">
    <property type="nucleotide sequence ID" value="NZ_CP008726.1"/>
</dbReference>
<organism evidence="1 2">
    <name type="scientific">Burkholderia oklahomensis</name>
    <dbReference type="NCBI Taxonomy" id="342113"/>
    <lineage>
        <taxon>Bacteria</taxon>
        <taxon>Pseudomonadati</taxon>
        <taxon>Pseudomonadota</taxon>
        <taxon>Betaproteobacteria</taxon>
        <taxon>Burkholderiales</taxon>
        <taxon>Burkholderiaceae</taxon>
        <taxon>Burkholderia</taxon>
        <taxon>pseudomallei group</taxon>
    </lineage>
</organism>
<sequence>MIYNLLPSKAPRPFNRKMFNCLRPAFWIPQHTHSVAYASYDTLFFDTDGNQRPLNDFYCTESRVLCPHHPLVPAVGYVFEEYSCTTGFYCPHCKVTTWLIGPHEMPCAACGIPLHWVDASVQEICPDCGRYPDTVSGTDFSTMEVAL</sequence>
<dbReference type="Proteomes" id="UP000029424">
    <property type="component" value="Chromosome 1"/>
</dbReference>
<proteinExistence type="predicted"/>
<name>A0AAI8B546_9BURK</name>
<reference evidence="1 2" key="1">
    <citation type="submission" date="2014-06" db="EMBL/GenBank/DDBJ databases">
        <authorList>
            <person name="Bishop-Lilly K.A."/>
            <person name="Broomall S.M."/>
            <person name="Chain P.S."/>
            <person name="Chertkov O."/>
            <person name="Coyne S.R."/>
            <person name="Daligault H.E."/>
            <person name="Davenport K.W."/>
            <person name="Erkkila T."/>
            <person name="Frey K.G."/>
            <person name="Gibbons H.S."/>
            <person name="Gu W."/>
            <person name="Jaissle J."/>
            <person name="Johnson S.L."/>
            <person name="Koroleva G.I."/>
            <person name="Ladner J.T."/>
            <person name="Lo C.-C."/>
            <person name="Minogue T.D."/>
            <person name="Munk C."/>
            <person name="Palacios G.F."/>
            <person name="Redden C.L."/>
            <person name="Rosenzweig C.N."/>
            <person name="Scholz M.B."/>
            <person name="Teshima H."/>
            <person name="Xu Y."/>
        </authorList>
    </citation>
    <scope>NUCLEOTIDE SEQUENCE [LARGE SCALE GENOMIC DNA]</scope>
    <source>
        <strain evidence="1 2">EO147</strain>
    </source>
</reference>